<dbReference type="PRINTS" id="PR00080">
    <property type="entry name" value="SDRFAMILY"/>
</dbReference>
<gene>
    <name evidence="5" type="ORF">GCM10023187_01040</name>
</gene>
<comment type="caution">
    <text evidence="5">The sequence shown here is derived from an EMBL/GenBank/DDBJ whole genome shotgun (WGS) entry which is preliminary data.</text>
</comment>
<sequence length="269" mass="29498">MWAMSKVILITGASTGLGESIATYLAQRGYTVYGTSRQGDGTGKPYAMLAMDVTSADSIQQGIEQIRQREGRLDVLINNAGLGIAAPIELLSLTDVQRVFDTNVSGVIRTIQAVLPMMRQQRSGLIINISSIAAEAGLPYRGAYSASKAALERLTEALRLEVAPFGIQACSIQPGGTRTDINKNRLRAEIPADSVYKATFDRTYELIDQSVSEGIDPAVFGPLVESIIKAEHVQRLYRVGKPLEKVSVLLKRILPVKVYERMIRKHYEM</sequence>
<comment type="similarity">
    <text evidence="1 3">Belongs to the short-chain dehydrogenases/reductases (SDR) family.</text>
</comment>
<feature type="domain" description="Ketoreductase" evidence="4">
    <location>
        <begin position="6"/>
        <end position="178"/>
    </location>
</feature>
<evidence type="ECO:0000313" key="5">
    <source>
        <dbReference type="EMBL" id="GAA4394814.1"/>
    </source>
</evidence>
<evidence type="ECO:0000256" key="3">
    <source>
        <dbReference type="RuleBase" id="RU000363"/>
    </source>
</evidence>
<dbReference type="EMBL" id="BAABHB010000001">
    <property type="protein sequence ID" value="GAA4394814.1"/>
    <property type="molecule type" value="Genomic_DNA"/>
</dbReference>
<dbReference type="InterPro" id="IPR002347">
    <property type="entry name" value="SDR_fam"/>
</dbReference>
<evidence type="ECO:0000256" key="1">
    <source>
        <dbReference type="ARBA" id="ARBA00006484"/>
    </source>
</evidence>
<accession>A0ABP8JR56</accession>
<dbReference type="Pfam" id="PF00106">
    <property type="entry name" value="adh_short"/>
    <property type="match status" value="1"/>
</dbReference>
<dbReference type="InterPro" id="IPR020904">
    <property type="entry name" value="Sc_DH/Rdtase_CS"/>
</dbReference>
<protein>
    <submittedName>
        <fullName evidence="5">SDR family oxidoreductase</fullName>
    </submittedName>
</protein>
<dbReference type="InterPro" id="IPR036291">
    <property type="entry name" value="NAD(P)-bd_dom_sf"/>
</dbReference>
<dbReference type="PRINTS" id="PR00081">
    <property type="entry name" value="GDHRDH"/>
</dbReference>
<dbReference type="PROSITE" id="PS00061">
    <property type="entry name" value="ADH_SHORT"/>
    <property type="match status" value="1"/>
</dbReference>
<dbReference type="InterPro" id="IPR057326">
    <property type="entry name" value="KR_dom"/>
</dbReference>
<name>A0ABP8JR56_9BACT</name>
<dbReference type="Gene3D" id="3.40.50.720">
    <property type="entry name" value="NAD(P)-binding Rossmann-like Domain"/>
    <property type="match status" value="1"/>
</dbReference>
<evidence type="ECO:0000256" key="2">
    <source>
        <dbReference type="ARBA" id="ARBA00023002"/>
    </source>
</evidence>
<reference evidence="6" key="1">
    <citation type="journal article" date="2019" name="Int. J. Syst. Evol. Microbiol.">
        <title>The Global Catalogue of Microorganisms (GCM) 10K type strain sequencing project: providing services to taxonomists for standard genome sequencing and annotation.</title>
        <authorList>
            <consortium name="The Broad Institute Genomics Platform"/>
            <consortium name="The Broad Institute Genome Sequencing Center for Infectious Disease"/>
            <person name="Wu L."/>
            <person name="Ma J."/>
        </authorList>
    </citation>
    <scope>NUCLEOTIDE SEQUENCE [LARGE SCALE GENOMIC DNA]</scope>
    <source>
        <strain evidence="6">JCM 17925</strain>
    </source>
</reference>
<evidence type="ECO:0000259" key="4">
    <source>
        <dbReference type="SMART" id="SM00822"/>
    </source>
</evidence>
<organism evidence="5 6">
    <name type="scientific">Nibrella viscosa</name>
    <dbReference type="NCBI Taxonomy" id="1084524"/>
    <lineage>
        <taxon>Bacteria</taxon>
        <taxon>Pseudomonadati</taxon>
        <taxon>Bacteroidota</taxon>
        <taxon>Cytophagia</taxon>
        <taxon>Cytophagales</taxon>
        <taxon>Spirosomataceae</taxon>
        <taxon>Nibrella</taxon>
    </lineage>
</organism>
<keyword evidence="2" id="KW-0560">Oxidoreductase</keyword>
<keyword evidence="6" id="KW-1185">Reference proteome</keyword>
<proteinExistence type="inferred from homology"/>
<dbReference type="PANTHER" id="PTHR44169">
    <property type="entry name" value="NADPH-DEPENDENT 1-ACYLDIHYDROXYACETONE PHOSPHATE REDUCTASE"/>
    <property type="match status" value="1"/>
</dbReference>
<dbReference type="SMART" id="SM00822">
    <property type="entry name" value="PKS_KR"/>
    <property type="match status" value="1"/>
</dbReference>
<dbReference type="CDD" id="cd05374">
    <property type="entry name" value="17beta-HSD-like_SDR_c"/>
    <property type="match status" value="1"/>
</dbReference>
<dbReference type="SUPFAM" id="SSF51735">
    <property type="entry name" value="NAD(P)-binding Rossmann-fold domains"/>
    <property type="match status" value="1"/>
</dbReference>
<dbReference type="PANTHER" id="PTHR44169:SF6">
    <property type="entry name" value="NADPH-DEPENDENT 1-ACYLDIHYDROXYACETONE PHOSPHATE REDUCTASE"/>
    <property type="match status" value="1"/>
</dbReference>
<dbReference type="Proteomes" id="UP001500936">
    <property type="component" value="Unassembled WGS sequence"/>
</dbReference>
<evidence type="ECO:0000313" key="6">
    <source>
        <dbReference type="Proteomes" id="UP001500936"/>
    </source>
</evidence>